<dbReference type="Pfam" id="PF13669">
    <property type="entry name" value="Glyoxalase_4"/>
    <property type="match status" value="1"/>
</dbReference>
<evidence type="ECO:0008006" key="3">
    <source>
        <dbReference type="Google" id="ProtNLM"/>
    </source>
</evidence>
<proteinExistence type="predicted"/>
<accession>A0A4Z0M8Z2</accession>
<keyword evidence="2" id="KW-1185">Reference proteome</keyword>
<dbReference type="Gene3D" id="3.10.180.10">
    <property type="entry name" value="2,3-Dihydroxybiphenyl 1,2-Dioxygenase, domain 1"/>
    <property type="match status" value="1"/>
</dbReference>
<comment type="caution">
    <text evidence="1">The sequence shown here is derived from an EMBL/GenBank/DDBJ whole genome shotgun (WGS) entry which is preliminary data.</text>
</comment>
<name>A0A4Z0M8Z2_9GAMM</name>
<dbReference type="InterPro" id="IPR029068">
    <property type="entry name" value="Glyas_Bleomycin-R_OHBP_Dase"/>
</dbReference>
<dbReference type="EMBL" id="SRLE01000002">
    <property type="protein sequence ID" value="TGD75846.1"/>
    <property type="molecule type" value="Genomic_DNA"/>
</dbReference>
<dbReference type="RefSeq" id="WP_135441098.1">
    <property type="nucleotide sequence ID" value="NZ_SRLE01000002.1"/>
</dbReference>
<dbReference type="AlphaFoldDB" id="A0A4Z0M8Z2"/>
<gene>
    <name evidence="1" type="ORF">E4634_02970</name>
</gene>
<sequence length="168" mass="19052">MFLRGHMQNAYVTHDLDRAMEMVAERFGVESFDRFEPQMTVRTPQGEQPLSTRVASFWAGGLNVEIIQPTGGYIEHYTSMLPADTGDAVPRFHHISLRRDDEAAMRAEIEALGLPLAFEGPLSIREAIPSLVFVYLDARAVLGHYVEFTWKSPEAWAYVGWPEGRPVW</sequence>
<organism evidence="1 2">
    <name type="scientific">Mangrovimicrobium sediminis</name>
    <dbReference type="NCBI Taxonomy" id="2562682"/>
    <lineage>
        <taxon>Bacteria</taxon>
        <taxon>Pseudomonadati</taxon>
        <taxon>Pseudomonadota</taxon>
        <taxon>Gammaproteobacteria</taxon>
        <taxon>Cellvibrionales</taxon>
        <taxon>Halieaceae</taxon>
        <taxon>Mangrovimicrobium</taxon>
    </lineage>
</organism>
<dbReference type="SUPFAM" id="SSF54593">
    <property type="entry name" value="Glyoxalase/Bleomycin resistance protein/Dihydroxybiphenyl dioxygenase"/>
    <property type="match status" value="1"/>
</dbReference>
<reference evidence="1 2" key="1">
    <citation type="submission" date="2019-04" db="EMBL/GenBank/DDBJ databases">
        <title>Taxonomy of novel Haliea sp. from mangrove soil of West Coast of India.</title>
        <authorList>
            <person name="Verma A."/>
            <person name="Kumar P."/>
            <person name="Krishnamurthi S."/>
        </authorList>
    </citation>
    <scope>NUCLEOTIDE SEQUENCE [LARGE SCALE GENOMIC DNA]</scope>
    <source>
        <strain evidence="1 2">SAOS-164</strain>
    </source>
</reference>
<evidence type="ECO:0000313" key="1">
    <source>
        <dbReference type="EMBL" id="TGD75846.1"/>
    </source>
</evidence>
<dbReference type="OrthoDB" id="9792173at2"/>
<dbReference type="Proteomes" id="UP000298050">
    <property type="component" value="Unassembled WGS sequence"/>
</dbReference>
<protein>
    <recommendedName>
        <fullName evidence="3">VOC domain-containing protein</fullName>
    </recommendedName>
</protein>
<evidence type="ECO:0000313" key="2">
    <source>
        <dbReference type="Proteomes" id="UP000298050"/>
    </source>
</evidence>